<accession>A0A2Z3GSP9</accession>
<dbReference type="EMBL" id="CP025958">
    <property type="protein sequence ID" value="AWM37419.1"/>
    <property type="molecule type" value="Genomic_DNA"/>
</dbReference>
<dbReference type="AlphaFoldDB" id="A0A2Z3GSP9"/>
<gene>
    <name evidence="2" type="ORF">C1280_10605</name>
</gene>
<name>A0A2Z3GSP9_9BACT</name>
<feature type="chain" id="PRO_5016461643" description="Cytochrome C" evidence="1">
    <location>
        <begin position="28"/>
        <end position="141"/>
    </location>
</feature>
<dbReference type="SUPFAM" id="SSF47175">
    <property type="entry name" value="Cytochromes"/>
    <property type="match status" value="1"/>
</dbReference>
<dbReference type="OrthoDB" id="283665at2"/>
<dbReference type="GO" id="GO:0005506">
    <property type="term" value="F:iron ion binding"/>
    <property type="evidence" value="ECO:0007669"/>
    <property type="project" value="InterPro"/>
</dbReference>
<feature type="signal peptide" evidence="1">
    <location>
        <begin position="1"/>
        <end position="27"/>
    </location>
</feature>
<protein>
    <recommendedName>
        <fullName evidence="4">Cytochrome C</fullName>
    </recommendedName>
</protein>
<dbReference type="Proteomes" id="UP000245802">
    <property type="component" value="Chromosome"/>
</dbReference>
<sequence length="141" mass="14979">MQKLIRASLFAALGAAAVLFAFGSVTAAPADDKLPEIAEIMKKGHAKTDGYITKVKEAVKGGKWEDAQKYAKDMNILGAAIGKNKPPKGDDKSWKALTDKYADTTQKILKGTEDKDAKATNAAISTISMSCGGCHSKHKPK</sequence>
<dbReference type="RefSeq" id="WP_010038695.1">
    <property type="nucleotide sequence ID" value="NZ_CP025958.1"/>
</dbReference>
<dbReference type="GO" id="GO:0009055">
    <property type="term" value="F:electron transfer activity"/>
    <property type="evidence" value="ECO:0007669"/>
    <property type="project" value="InterPro"/>
</dbReference>
<evidence type="ECO:0000256" key="1">
    <source>
        <dbReference type="SAM" id="SignalP"/>
    </source>
</evidence>
<dbReference type="InterPro" id="IPR010980">
    <property type="entry name" value="Cyt_c/b562"/>
</dbReference>
<organism evidence="2 3">
    <name type="scientific">Gemmata obscuriglobus</name>
    <dbReference type="NCBI Taxonomy" id="114"/>
    <lineage>
        <taxon>Bacteria</taxon>
        <taxon>Pseudomonadati</taxon>
        <taxon>Planctomycetota</taxon>
        <taxon>Planctomycetia</taxon>
        <taxon>Gemmatales</taxon>
        <taxon>Gemmataceae</taxon>
        <taxon>Gemmata</taxon>
    </lineage>
</organism>
<dbReference type="GO" id="GO:0022900">
    <property type="term" value="P:electron transport chain"/>
    <property type="evidence" value="ECO:0007669"/>
    <property type="project" value="InterPro"/>
</dbReference>
<evidence type="ECO:0000313" key="2">
    <source>
        <dbReference type="EMBL" id="AWM37419.1"/>
    </source>
</evidence>
<dbReference type="GO" id="GO:0020037">
    <property type="term" value="F:heme binding"/>
    <property type="evidence" value="ECO:0007669"/>
    <property type="project" value="InterPro"/>
</dbReference>
<evidence type="ECO:0000313" key="3">
    <source>
        <dbReference type="Proteomes" id="UP000245802"/>
    </source>
</evidence>
<evidence type="ECO:0008006" key="4">
    <source>
        <dbReference type="Google" id="ProtNLM"/>
    </source>
</evidence>
<reference evidence="2 3" key="1">
    <citation type="submission" date="2018-01" db="EMBL/GenBank/DDBJ databases">
        <title>G. obscuriglobus.</title>
        <authorList>
            <person name="Franke J."/>
            <person name="Blomberg W."/>
            <person name="Selmecki A."/>
        </authorList>
    </citation>
    <scope>NUCLEOTIDE SEQUENCE [LARGE SCALE GENOMIC DNA]</scope>
    <source>
        <strain evidence="2 3">DSM 5831</strain>
    </source>
</reference>
<keyword evidence="3" id="KW-1185">Reference proteome</keyword>
<dbReference type="KEGG" id="gog:C1280_10605"/>
<proteinExistence type="predicted"/>
<keyword evidence="1" id="KW-0732">Signal</keyword>